<reference evidence="3" key="1">
    <citation type="journal article" date="2019" name="Int. J. Syst. Evol. Microbiol.">
        <title>The Global Catalogue of Microorganisms (GCM) 10K type strain sequencing project: providing services to taxonomists for standard genome sequencing and annotation.</title>
        <authorList>
            <consortium name="The Broad Institute Genomics Platform"/>
            <consortium name="The Broad Institute Genome Sequencing Center for Infectious Disease"/>
            <person name="Wu L."/>
            <person name="Ma J."/>
        </authorList>
    </citation>
    <scope>NUCLEOTIDE SEQUENCE [LARGE SCALE GENOMIC DNA]</scope>
    <source>
        <strain evidence="3">JCM 17705</strain>
    </source>
</reference>
<evidence type="ECO:0000313" key="3">
    <source>
        <dbReference type="Proteomes" id="UP001500582"/>
    </source>
</evidence>
<comment type="caution">
    <text evidence="2">The sequence shown here is derived from an EMBL/GenBank/DDBJ whole genome shotgun (WGS) entry which is preliminary data.</text>
</comment>
<name>A0ABP8G6K0_9SPHI</name>
<dbReference type="Proteomes" id="UP001500582">
    <property type="component" value="Unassembled WGS sequence"/>
</dbReference>
<dbReference type="InterPro" id="IPR036188">
    <property type="entry name" value="FAD/NAD-bd_sf"/>
</dbReference>
<dbReference type="Pfam" id="PF01494">
    <property type="entry name" value="FAD_binding_3"/>
    <property type="match status" value="1"/>
</dbReference>
<dbReference type="InterPro" id="IPR051704">
    <property type="entry name" value="FAD_aromatic-hydroxylase"/>
</dbReference>
<keyword evidence="2" id="KW-0503">Monooxygenase</keyword>
<accession>A0ABP8G6K0</accession>
<evidence type="ECO:0000313" key="2">
    <source>
        <dbReference type="EMBL" id="GAA4318365.1"/>
    </source>
</evidence>
<feature type="domain" description="FAD-binding" evidence="1">
    <location>
        <begin position="6"/>
        <end position="319"/>
    </location>
</feature>
<dbReference type="PANTHER" id="PTHR46865:SF2">
    <property type="entry name" value="MONOOXYGENASE"/>
    <property type="match status" value="1"/>
</dbReference>
<dbReference type="PRINTS" id="PR00420">
    <property type="entry name" value="RNGMNOXGNASE"/>
</dbReference>
<dbReference type="GO" id="GO:0004497">
    <property type="term" value="F:monooxygenase activity"/>
    <property type="evidence" value="ECO:0007669"/>
    <property type="project" value="UniProtKB-KW"/>
</dbReference>
<dbReference type="RefSeq" id="WP_345210548.1">
    <property type="nucleotide sequence ID" value="NZ_BAABFT010000003.1"/>
</dbReference>
<dbReference type="InterPro" id="IPR002938">
    <property type="entry name" value="FAD-bd"/>
</dbReference>
<protein>
    <submittedName>
        <fullName evidence="2">FAD-dependent monooxygenase</fullName>
    </submittedName>
</protein>
<dbReference type="EMBL" id="BAABFT010000003">
    <property type="protein sequence ID" value="GAA4318365.1"/>
    <property type="molecule type" value="Genomic_DNA"/>
</dbReference>
<organism evidence="2 3">
    <name type="scientific">Mucilaginibacter gynuensis</name>
    <dbReference type="NCBI Taxonomy" id="1302236"/>
    <lineage>
        <taxon>Bacteria</taxon>
        <taxon>Pseudomonadati</taxon>
        <taxon>Bacteroidota</taxon>
        <taxon>Sphingobacteriia</taxon>
        <taxon>Sphingobacteriales</taxon>
        <taxon>Sphingobacteriaceae</taxon>
        <taxon>Mucilaginibacter</taxon>
    </lineage>
</organism>
<proteinExistence type="predicted"/>
<keyword evidence="3" id="KW-1185">Reference proteome</keyword>
<evidence type="ECO:0000259" key="1">
    <source>
        <dbReference type="Pfam" id="PF01494"/>
    </source>
</evidence>
<dbReference type="Gene3D" id="3.30.9.10">
    <property type="entry name" value="D-Amino Acid Oxidase, subunit A, domain 2"/>
    <property type="match status" value="1"/>
</dbReference>
<dbReference type="SUPFAM" id="SSF51905">
    <property type="entry name" value="FAD/NAD(P)-binding domain"/>
    <property type="match status" value="1"/>
</dbReference>
<sequence>MRSEKKVLISGASIAGTALAFWLQKDGYSITVIERSEVFRTGGQNVDIEGPGQEVIKLMGLEEKIEAMNTREKGVQLLNNSGKAIASLAKGAVGSFTSSYEILRGDLAHIMYDETKEKCNYRFGITITDIHQNERKVFVTFSDGTKDEFDLVFCTEGVSSNTRRMVMDESIRYKYIGLYAAYFRIPRRAEDGDWAKIYNGKGGSFILVRPVYNRDTTVLVNFRRKQFDTRDINSAEQKRMVREALAGAGGLANRVLEDLDYDQDFYLGPYTQIIASTWSKGRFILLGDAAYCPSALTGQGTPLSLTGAYVLAGELKKHQNYKEAVSEYEKIMRPYVDSGRTFFVNWLRYLYPRSSFGIAILRAIAMFLSSKFMQRIFRLFGGGNDTSSYGGFVLPKYLF</sequence>
<dbReference type="PANTHER" id="PTHR46865">
    <property type="entry name" value="OXIDOREDUCTASE-RELATED"/>
    <property type="match status" value="1"/>
</dbReference>
<keyword evidence="2" id="KW-0560">Oxidoreductase</keyword>
<dbReference type="Gene3D" id="3.50.50.60">
    <property type="entry name" value="FAD/NAD(P)-binding domain"/>
    <property type="match status" value="1"/>
</dbReference>
<gene>
    <name evidence="2" type="ORF">GCM10023149_16420</name>
</gene>